<proteinExistence type="predicted"/>
<reference evidence="1 2" key="1">
    <citation type="journal article" date="2022" name="bioRxiv">
        <title>The genome of the oomycete Peronosclerospora sorghi, a cosmopolitan pathogen of maize and sorghum, is inflated with dispersed pseudogenes.</title>
        <authorList>
            <person name="Fletcher K."/>
            <person name="Martin F."/>
            <person name="Isakeit T."/>
            <person name="Cavanaugh K."/>
            <person name="Magill C."/>
            <person name="Michelmore R."/>
        </authorList>
    </citation>
    <scope>NUCLEOTIDE SEQUENCE [LARGE SCALE GENOMIC DNA]</scope>
    <source>
        <strain evidence="1">P6</strain>
    </source>
</reference>
<protein>
    <submittedName>
        <fullName evidence="1">Uncharacterized protein</fullName>
    </submittedName>
</protein>
<dbReference type="EMBL" id="CM047591">
    <property type="protein sequence ID" value="KAI9919019.1"/>
    <property type="molecule type" value="Genomic_DNA"/>
</dbReference>
<accession>A0ACC0WJU4</accession>
<name>A0ACC0WJU4_9STRA</name>
<comment type="caution">
    <text evidence="1">The sequence shown here is derived from an EMBL/GenBank/DDBJ whole genome shotgun (WGS) entry which is preliminary data.</text>
</comment>
<keyword evidence="2" id="KW-1185">Reference proteome</keyword>
<evidence type="ECO:0000313" key="1">
    <source>
        <dbReference type="EMBL" id="KAI9919019.1"/>
    </source>
</evidence>
<evidence type="ECO:0000313" key="2">
    <source>
        <dbReference type="Proteomes" id="UP001163321"/>
    </source>
</evidence>
<organism evidence="1 2">
    <name type="scientific">Peronosclerospora sorghi</name>
    <dbReference type="NCBI Taxonomy" id="230839"/>
    <lineage>
        <taxon>Eukaryota</taxon>
        <taxon>Sar</taxon>
        <taxon>Stramenopiles</taxon>
        <taxon>Oomycota</taxon>
        <taxon>Peronosporomycetes</taxon>
        <taxon>Peronosporales</taxon>
        <taxon>Peronosporaceae</taxon>
        <taxon>Peronosclerospora</taxon>
    </lineage>
</organism>
<gene>
    <name evidence="1" type="ORF">PsorP6_011954</name>
</gene>
<dbReference type="Proteomes" id="UP001163321">
    <property type="component" value="Chromosome 12"/>
</dbReference>
<sequence length="290" mass="33194">MVLIHEFRIPLHMTVEEFQVAQLYMVVNASEQLTGDGEGVEILVNEPYDNTNGELGVSRLSGWTIPRNKGQYTRKHYYCKSKIPGFLSAFCPEDSMVLIEEAWNSYPHCLTVIVNGYLAKNKFYISIESNHKADRGDAVNALDMSKSELNQRKVELLDVAEKMPKQTLKEDCDPATVDSEKGVAKLLCIDHLQYKSIKTSRGPLGRGWIETVDPVMTCYKVVRINFDYWGVQSKAEKLIRDQQRQLFHNTLRQAQCLTDEWFGLTMEDIRRLEAEVVAKLEAKRLANSKQ</sequence>